<gene>
    <name evidence="2" type="ORF">A6770_22010</name>
</gene>
<evidence type="ECO:0000313" key="2">
    <source>
        <dbReference type="EMBL" id="RCJ29410.1"/>
    </source>
</evidence>
<keyword evidence="3" id="KW-1185">Reference proteome</keyword>
<dbReference type="EMBL" id="LXQD01000293">
    <property type="protein sequence ID" value="RCJ29410.1"/>
    <property type="molecule type" value="Genomic_DNA"/>
</dbReference>
<protein>
    <recommendedName>
        <fullName evidence="4">tRNA nuclease CdiA C-terminal domain-containing protein</fullName>
    </recommendedName>
</protein>
<accession>A0A367R0F5</accession>
<dbReference type="AlphaFoldDB" id="A0A367R0F5"/>
<feature type="region of interest" description="Disordered" evidence="1">
    <location>
        <begin position="53"/>
        <end position="76"/>
    </location>
</feature>
<organism evidence="2 3">
    <name type="scientific">Nostoc minutum NIES-26</name>
    <dbReference type="NCBI Taxonomy" id="1844469"/>
    <lineage>
        <taxon>Bacteria</taxon>
        <taxon>Bacillati</taxon>
        <taxon>Cyanobacteriota</taxon>
        <taxon>Cyanophyceae</taxon>
        <taxon>Nostocales</taxon>
        <taxon>Nostocaceae</taxon>
        <taxon>Nostoc</taxon>
    </lineage>
</organism>
<dbReference type="Proteomes" id="UP000252107">
    <property type="component" value="Unassembled WGS sequence"/>
</dbReference>
<evidence type="ECO:0000256" key="1">
    <source>
        <dbReference type="SAM" id="MobiDB-lite"/>
    </source>
</evidence>
<proteinExistence type="predicted"/>
<sequence length="199" mass="21588">MLILEEIVALAIAHGQAKALEMLSKSWFGKQLGQARLAQWLNQQLKARGEAITPDGQRMPIQGETPQRQQPMRMQGASGGNVIKNKLDQHEFAFAQEIVNEKGGQFIGQTERNLPGIDGTLNGVPVSLKETQGGLAAILRHASKAESQAIKAGYKGVDLYINAPNVDKATLLDFIRNGPLKNIPNQGTISLINIKKSDS</sequence>
<name>A0A367R0F5_9NOSO</name>
<evidence type="ECO:0000313" key="3">
    <source>
        <dbReference type="Proteomes" id="UP000252107"/>
    </source>
</evidence>
<comment type="caution">
    <text evidence="2">The sequence shown here is derived from an EMBL/GenBank/DDBJ whole genome shotgun (WGS) entry which is preliminary data.</text>
</comment>
<evidence type="ECO:0008006" key="4">
    <source>
        <dbReference type="Google" id="ProtNLM"/>
    </source>
</evidence>
<reference evidence="2" key="1">
    <citation type="submission" date="2016-04" db="EMBL/GenBank/DDBJ databases">
        <authorList>
            <person name="Tabuchi Yagui T.R."/>
        </authorList>
    </citation>
    <scope>NUCLEOTIDE SEQUENCE [LARGE SCALE GENOMIC DNA]</scope>
    <source>
        <strain evidence="2">NIES-26</strain>
    </source>
</reference>